<dbReference type="Pfam" id="PF04176">
    <property type="entry name" value="TIP41"/>
    <property type="match status" value="1"/>
</dbReference>
<dbReference type="EnsemblMetazoa" id="SSS_9143s_mrna">
    <property type="protein sequence ID" value="KAF7496640.1"/>
    <property type="gene ID" value="SSS_9143"/>
</dbReference>
<dbReference type="OrthoDB" id="10253878at2759"/>
<dbReference type="Proteomes" id="UP000070412">
    <property type="component" value="Unassembled WGS sequence"/>
</dbReference>
<evidence type="ECO:0000313" key="5">
    <source>
        <dbReference type="Proteomes" id="UP000070412"/>
    </source>
</evidence>
<proteinExistence type="inferred from homology"/>
<evidence type="ECO:0000313" key="4">
    <source>
        <dbReference type="EnsemblMetazoa" id="KAF7496640.1"/>
    </source>
</evidence>
<organism evidence="3">
    <name type="scientific">Sarcoptes scabiei</name>
    <name type="common">Itch mite</name>
    <name type="synonym">Acarus scabiei</name>
    <dbReference type="NCBI Taxonomy" id="52283"/>
    <lineage>
        <taxon>Eukaryota</taxon>
        <taxon>Metazoa</taxon>
        <taxon>Ecdysozoa</taxon>
        <taxon>Arthropoda</taxon>
        <taxon>Chelicerata</taxon>
        <taxon>Arachnida</taxon>
        <taxon>Acari</taxon>
        <taxon>Acariformes</taxon>
        <taxon>Sarcoptiformes</taxon>
        <taxon>Astigmata</taxon>
        <taxon>Psoroptidia</taxon>
        <taxon>Sarcoptoidea</taxon>
        <taxon>Sarcoptidae</taxon>
        <taxon>Sarcoptinae</taxon>
        <taxon>Sarcoptes</taxon>
    </lineage>
</organism>
<keyword evidence="5" id="KW-1185">Reference proteome</keyword>
<reference evidence="4" key="3">
    <citation type="submission" date="2022-06" db="UniProtKB">
        <authorList>
            <consortium name="EnsemblMetazoa"/>
        </authorList>
    </citation>
    <scope>IDENTIFICATION</scope>
</reference>
<reference evidence="5" key="1">
    <citation type="journal article" date="2020" name="PLoS Negl. Trop. Dis.">
        <title>High-quality nuclear genome for Sarcoptes scabiei-A critical resource for a neglected parasite.</title>
        <authorList>
            <person name="Korhonen P.K."/>
            <person name="Gasser R.B."/>
            <person name="Ma G."/>
            <person name="Wang T."/>
            <person name="Stroehlein A.J."/>
            <person name="Young N.D."/>
            <person name="Ang C.S."/>
            <person name="Fernando D.D."/>
            <person name="Lu H.C."/>
            <person name="Taylor S."/>
            <person name="Reynolds S.L."/>
            <person name="Mofiz E."/>
            <person name="Najaraj S.H."/>
            <person name="Gowda H."/>
            <person name="Madugundu A."/>
            <person name="Renuse S."/>
            <person name="Holt D."/>
            <person name="Pandey A."/>
            <person name="Papenfuss A.T."/>
            <person name="Fischer K."/>
        </authorList>
    </citation>
    <scope>NUCLEOTIDE SEQUENCE [LARGE SCALE GENOMIC DNA]</scope>
</reference>
<dbReference type="EMBL" id="WVUK01000003">
    <property type="protein sequence ID" value="KAF7496640.1"/>
    <property type="molecule type" value="Genomic_DNA"/>
</dbReference>
<sequence length="315" mass="37001">MDCSYEISGWRFQSNRSHILNSKCTTPVICLKFTSNLNLDKIDHWKKTLDEYYDLKNRFYYEKSICLFCKYKIILSMNHLPDMTYAANYLKIINTKSNLMLEFNALDALAPVIIKSYGLPSGLKVSASEAWLKARMSCEYTKNVFNADFDWTFSSDYPGSLSFADSQKDLREDQSPLKELIVETDERIDVEKLKIRHSINFFEEVELFEDELADHGVSKCSVKIRVHDNSFYILCRFFLRIDRILVRYFDTRLYHEFGQNFIIREQSHHESAIADLTLPEDRAQALLTMPQELFQYVPCLKLKVTKILMPFLSNE</sequence>
<dbReference type="AlphaFoldDB" id="A0A834RI56"/>
<evidence type="ECO:0000256" key="1">
    <source>
        <dbReference type="ARBA" id="ARBA00006658"/>
    </source>
</evidence>
<gene>
    <name evidence="3" type="ORF">SSS_9143</name>
</gene>
<dbReference type="PANTHER" id="PTHR21021:SF16">
    <property type="entry name" value="TIP41-LIKE PROTEIN"/>
    <property type="match status" value="1"/>
</dbReference>
<dbReference type="GO" id="GO:0031929">
    <property type="term" value="P:TOR signaling"/>
    <property type="evidence" value="ECO:0007669"/>
    <property type="project" value="TreeGrafter"/>
</dbReference>
<accession>A0A834RI56</accession>
<name>A0A834RI56_SARSC</name>
<dbReference type="InterPro" id="IPR007303">
    <property type="entry name" value="TIP41-like"/>
</dbReference>
<reference evidence="3" key="2">
    <citation type="submission" date="2020-01" db="EMBL/GenBank/DDBJ databases">
        <authorList>
            <person name="Korhonen P.K.K."/>
            <person name="Guangxu M.G."/>
            <person name="Wang T.W."/>
            <person name="Stroehlein A.J.S."/>
            <person name="Young N.D."/>
            <person name="Ang C.-S.A."/>
            <person name="Fernando D.W.F."/>
            <person name="Lu H.L."/>
            <person name="Taylor S.T."/>
            <person name="Ehtesham M.E.M."/>
            <person name="Najaraj S.H.N."/>
            <person name="Harsha G.H.G."/>
            <person name="Madugundu A.M."/>
            <person name="Renuse S.R."/>
            <person name="Holt D.H."/>
            <person name="Pandey A.P."/>
            <person name="Papenfuss A.P."/>
            <person name="Gasser R.B.G."/>
            <person name="Fischer K.F."/>
        </authorList>
    </citation>
    <scope>NUCLEOTIDE SEQUENCE</scope>
    <source>
        <strain evidence="3">SSS_KF_BRIS2020</strain>
    </source>
</reference>
<dbReference type="GO" id="GO:0005829">
    <property type="term" value="C:cytosol"/>
    <property type="evidence" value="ECO:0007669"/>
    <property type="project" value="TreeGrafter"/>
</dbReference>
<dbReference type="InterPro" id="IPR051330">
    <property type="entry name" value="Phosphatase_reg/MetRdx"/>
</dbReference>
<evidence type="ECO:0000313" key="3">
    <source>
        <dbReference type="EMBL" id="KAF7496640.1"/>
    </source>
</evidence>
<evidence type="ECO:0000256" key="2">
    <source>
        <dbReference type="ARBA" id="ARBA00018951"/>
    </source>
</evidence>
<protein>
    <recommendedName>
        <fullName evidence="2">TIP41-like protein</fullName>
    </recommendedName>
</protein>
<comment type="similarity">
    <text evidence="1">Belongs to the TIP41 family.</text>
</comment>
<dbReference type="PANTHER" id="PTHR21021">
    <property type="entry name" value="GAF/PUTATIVE CYTOSKELETAL PROTEIN"/>
    <property type="match status" value="1"/>
</dbReference>